<evidence type="ECO:0000313" key="1">
    <source>
        <dbReference type="EMBL" id="BBU47940.1"/>
    </source>
</evidence>
<proteinExistence type="predicted"/>
<reference evidence="1 2" key="1">
    <citation type="submission" date="2020-01" db="EMBL/GenBank/DDBJ databases">
        <title>Complete genome sequence of Mycoplasma felis strain Myco-2.</title>
        <authorList>
            <person name="Kinoshita Y."/>
            <person name="Niwa H."/>
            <person name="Uchida-Fujii E."/>
            <person name="Nukada T."/>
        </authorList>
    </citation>
    <scope>NUCLEOTIDE SEQUENCE [LARGE SCALE GENOMIC DNA]</scope>
    <source>
        <strain evidence="1 2">Myco-2</strain>
    </source>
</reference>
<gene>
    <name evidence="1" type="ORF">JPM2_6330</name>
</gene>
<name>A0A809RWA8_9BACT</name>
<keyword evidence="2" id="KW-1185">Reference proteome</keyword>
<dbReference type="KEGG" id="mfel:JPM2_6330"/>
<organism evidence="1 2">
    <name type="scientific">Mycoplasmopsis felis</name>
    <dbReference type="NCBI Taxonomy" id="33923"/>
    <lineage>
        <taxon>Bacteria</taxon>
        <taxon>Bacillati</taxon>
        <taxon>Mycoplasmatota</taxon>
        <taxon>Mycoplasmoidales</taxon>
        <taxon>Metamycoplasmataceae</taxon>
        <taxon>Mycoplasmopsis</taxon>
    </lineage>
</organism>
<evidence type="ECO:0000313" key="2">
    <source>
        <dbReference type="Proteomes" id="UP000464317"/>
    </source>
</evidence>
<sequence>MKKRNLLISSAILGGLALGTAIIVPSVLLTKKVQKHQAI</sequence>
<accession>A0A809RWA8</accession>
<dbReference type="EMBL" id="AP022325">
    <property type="protein sequence ID" value="BBU47940.1"/>
    <property type="molecule type" value="Genomic_DNA"/>
</dbReference>
<protein>
    <submittedName>
        <fullName evidence="1">Uncharacterized protein</fullName>
    </submittedName>
</protein>
<dbReference type="AlphaFoldDB" id="A0A809RWA8"/>
<dbReference type="Proteomes" id="UP000464317">
    <property type="component" value="Chromosome"/>
</dbReference>